<reference evidence="2 3" key="1">
    <citation type="submission" date="2024-10" db="EMBL/GenBank/DDBJ databases">
        <authorList>
            <person name="Kim D."/>
        </authorList>
    </citation>
    <scope>NUCLEOTIDE SEQUENCE [LARGE SCALE GENOMIC DNA]</scope>
    <source>
        <strain evidence="2">Taebaek</strain>
    </source>
</reference>
<comment type="caution">
    <text evidence="2">The sequence shown here is derived from an EMBL/GenBank/DDBJ whole genome shotgun (WGS) entry which is preliminary data.</text>
</comment>
<sequence>MDECNIRKKEKICVSWDKFEIKVKHGQKEWSVEVEATDFLFDLKKKIKDLTDIPTKRQKLRFPDLTKLVERNMVFNDIVKGDTILLEDVFKISVSYKLESPYNVIGSDKVEVNAGDTVQILKAKIYAMIKVNWHNYAREVAEMKLKNKYGETLANDNGTIEENGIKEEGDEIYVNFI</sequence>
<name>A0ABD2I872_HETSC</name>
<protein>
    <recommendedName>
        <fullName evidence="1">Ubiquitin-like domain-containing protein</fullName>
    </recommendedName>
</protein>
<keyword evidence="3" id="KW-1185">Reference proteome</keyword>
<dbReference type="InterPro" id="IPR000626">
    <property type="entry name" value="Ubiquitin-like_dom"/>
</dbReference>
<organism evidence="2 3">
    <name type="scientific">Heterodera schachtii</name>
    <name type="common">Sugarbeet cyst nematode worm</name>
    <name type="synonym">Tylenchus schachtii</name>
    <dbReference type="NCBI Taxonomy" id="97005"/>
    <lineage>
        <taxon>Eukaryota</taxon>
        <taxon>Metazoa</taxon>
        <taxon>Ecdysozoa</taxon>
        <taxon>Nematoda</taxon>
        <taxon>Chromadorea</taxon>
        <taxon>Rhabditida</taxon>
        <taxon>Tylenchina</taxon>
        <taxon>Tylenchomorpha</taxon>
        <taxon>Tylenchoidea</taxon>
        <taxon>Heteroderidae</taxon>
        <taxon>Heteroderinae</taxon>
        <taxon>Heterodera</taxon>
    </lineage>
</organism>
<proteinExistence type="predicted"/>
<evidence type="ECO:0000259" key="1">
    <source>
        <dbReference type="Pfam" id="PF00240"/>
    </source>
</evidence>
<dbReference type="Proteomes" id="UP001620645">
    <property type="component" value="Unassembled WGS sequence"/>
</dbReference>
<gene>
    <name evidence="2" type="ORF">niasHS_018073</name>
</gene>
<accession>A0ABD2I872</accession>
<dbReference type="Pfam" id="PF00240">
    <property type="entry name" value="ubiquitin"/>
    <property type="match status" value="1"/>
</dbReference>
<evidence type="ECO:0000313" key="2">
    <source>
        <dbReference type="EMBL" id="KAL3069348.1"/>
    </source>
</evidence>
<dbReference type="AlphaFoldDB" id="A0ABD2I872"/>
<dbReference type="InterPro" id="IPR029071">
    <property type="entry name" value="Ubiquitin-like_domsf"/>
</dbReference>
<dbReference type="EMBL" id="JBICCN010000429">
    <property type="protein sequence ID" value="KAL3069348.1"/>
    <property type="molecule type" value="Genomic_DNA"/>
</dbReference>
<feature type="domain" description="Ubiquitin-like" evidence="1">
    <location>
        <begin position="21"/>
        <end position="62"/>
    </location>
</feature>
<dbReference type="Gene3D" id="3.10.20.90">
    <property type="entry name" value="Phosphatidylinositol 3-kinase Catalytic Subunit, Chain A, domain 1"/>
    <property type="match status" value="1"/>
</dbReference>
<dbReference type="SUPFAM" id="SSF54236">
    <property type="entry name" value="Ubiquitin-like"/>
    <property type="match status" value="2"/>
</dbReference>
<evidence type="ECO:0000313" key="3">
    <source>
        <dbReference type="Proteomes" id="UP001620645"/>
    </source>
</evidence>